<feature type="region of interest" description="Disordered" evidence="1">
    <location>
        <begin position="436"/>
        <end position="472"/>
    </location>
</feature>
<feature type="region of interest" description="Disordered" evidence="1">
    <location>
        <begin position="769"/>
        <end position="797"/>
    </location>
</feature>
<dbReference type="STRING" id="1160509.A0A3N4HZH4"/>
<evidence type="ECO:0000313" key="2">
    <source>
        <dbReference type="EMBL" id="RPA79252.1"/>
    </source>
</evidence>
<dbReference type="GO" id="GO:0009116">
    <property type="term" value="P:nucleoside metabolic process"/>
    <property type="evidence" value="ECO:0007669"/>
    <property type="project" value="InterPro"/>
</dbReference>
<dbReference type="AlphaFoldDB" id="A0A3N4HZH4"/>
<evidence type="ECO:0000313" key="3">
    <source>
        <dbReference type="Proteomes" id="UP000275078"/>
    </source>
</evidence>
<name>A0A3N4HZH4_ASCIM</name>
<protein>
    <submittedName>
        <fullName evidence="2">Purine and uridine phosphorylase</fullName>
    </submittedName>
</protein>
<sequence length="859" mass="95138">MASVNSTRKGYSPYANATFTVGWICALPCELEAAKIMLDEVYGRPQYQDRRVDDNHYTLGRIEDHNIVLTVLGAGQTGTSAASVVATHMQSTFRNIRYGLMVGIGGGIPPPGNDKKDSVRLGDVVVSIPRDTHGGVMQYDFGKEESMGFEFKKHLNSTPASITKVLSALMTSPRAKRLHDYVILPRLQAYEHPHVLNEYQYPGDDADILFEFDCGKHPNRQTERCFKCNNKPLTFRRTSRPNGINPLVFYGTIASGDSVIKNAVKRDRIRGNSKGALCVEMEAAGLMNYFPCVVIRGICDYADSTKNDNWQNYAAITAAAYARVLLEECYPEDPLRESWDMILDFADDARHGPIRSATSSTLRSKSSMGSSSSSMLSRTSTAPSKLSSYEEVEHLPPDARLMERKRQGHLAADASKYRVPSFALSDSFSRAETIVDDSSNASSTVHKQDLVSSDDSGNQQRSSTLLKSRDPNKHLPHNNDLYRVAWICMVTDVYDSALLMLDEIHGRPSLRSEGDINQYTLGSIKRHNIVVAPLGAMPILRMMKFLMNTFPRIEISVVVGTGAGFPTPAPVRIGDVVVGFPIPEPDDTDVLTSTWDYVVENENESPDHRQLKTYAPVNVTRAVAALRVDLQDRDFLRAKVMKPQLSKPFVDEKTWKESLCSEKQDSSDSDPSVYYGRVSREKPHIIEVLPYDRSRPDHLLLPNLCNAEKSGDLVIYGYPLLLIEGVISYTSTDGPLGIPAAAVNRPCASLIAATYARALLLEMRSKWPDRDPTRNRISQQQSHGIETGTSKSSWTDVSSKPFSILSRTTQGSSRMGFQLVDQEVPSKLQTVDEESVSSGSGFFQGVLGMGKSLFSKGRN</sequence>
<proteinExistence type="predicted"/>
<dbReference type="OrthoDB" id="1577640at2759"/>
<dbReference type="EMBL" id="ML119701">
    <property type="protein sequence ID" value="RPA79252.1"/>
    <property type="molecule type" value="Genomic_DNA"/>
</dbReference>
<organism evidence="2 3">
    <name type="scientific">Ascobolus immersus RN42</name>
    <dbReference type="NCBI Taxonomy" id="1160509"/>
    <lineage>
        <taxon>Eukaryota</taxon>
        <taxon>Fungi</taxon>
        <taxon>Dikarya</taxon>
        <taxon>Ascomycota</taxon>
        <taxon>Pezizomycotina</taxon>
        <taxon>Pezizomycetes</taxon>
        <taxon>Pezizales</taxon>
        <taxon>Ascobolaceae</taxon>
        <taxon>Ascobolus</taxon>
    </lineage>
</organism>
<dbReference type="Proteomes" id="UP000275078">
    <property type="component" value="Unassembled WGS sequence"/>
</dbReference>
<dbReference type="InterPro" id="IPR053137">
    <property type="entry name" value="NLR-like"/>
</dbReference>
<feature type="compositionally biased region" description="Polar residues" evidence="1">
    <location>
        <begin position="775"/>
        <end position="797"/>
    </location>
</feature>
<dbReference type="SUPFAM" id="SSF53167">
    <property type="entry name" value="Purine and uridine phosphorylases"/>
    <property type="match status" value="1"/>
</dbReference>
<dbReference type="InterPro" id="IPR035994">
    <property type="entry name" value="Nucleoside_phosphorylase_sf"/>
</dbReference>
<feature type="compositionally biased region" description="Polar residues" evidence="1">
    <location>
        <begin position="436"/>
        <end position="466"/>
    </location>
</feature>
<keyword evidence="3" id="KW-1185">Reference proteome</keyword>
<dbReference type="GO" id="GO:0003824">
    <property type="term" value="F:catalytic activity"/>
    <property type="evidence" value="ECO:0007669"/>
    <property type="project" value="InterPro"/>
</dbReference>
<dbReference type="PANTHER" id="PTHR46082:SF11">
    <property type="entry name" value="AAA+ ATPASE DOMAIN-CONTAINING PROTEIN-RELATED"/>
    <property type="match status" value="1"/>
</dbReference>
<evidence type="ECO:0000256" key="1">
    <source>
        <dbReference type="SAM" id="MobiDB-lite"/>
    </source>
</evidence>
<accession>A0A3N4HZH4</accession>
<feature type="region of interest" description="Disordered" evidence="1">
    <location>
        <begin position="354"/>
        <end position="398"/>
    </location>
</feature>
<gene>
    <name evidence="2" type="ORF">BJ508DRAFT_416035</name>
</gene>
<reference evidence="2 3" key="1">
    <citation type="journal article" date="2018" name="Nat. Ecol. Evol.">
        <title>Pezizomycetes genomes reveal the molecular basis of ectomycorrhizal truffle lifestyle.</title>
        <authorList>
            <person name="Murat C."/>
            <person name="Payen T."/>
            <person name="Noel B."/>
            <person name="Kuo A."/>
            <person name="Morin E."/>
            <person name="Chen J."/>
            <person name="Kohler A."/>
            <person name="Krizsan K."/>
            <person name="Balestrini R."/>
            <person name="Da Silva C."/>
            <person name="Montanini B."/>
            <person name="Hainaut M."/>
            <person name="Levati E."/>
            <person name="Barry K.W."/>
            <person name="Belfiori B."/>
            <person name="Cichocki N."/>
            <person name="Clum A."/>
            <person name="Dockter R.B."/>
            <person name="Fauchery L."/>
            <person name="Guy J."/>
            <person name="Iotti M."/>
            <person name="Le Tacon F."/>
            <person name="Lindquist E.A."/>
            <person name="Lipzen A."/>
            <person name="Malagnac F."/>
            <person name="Mello A."/>
            <person name="Molinier V."/>
            <person name="Miyauchi S."/>
            <person name="Poulain J."/>
            <person name="Riccioni C."/>
            <person name="Rubini A."/>
            <person name="Sitrit Y."/>
            <person name="Splivallo R."/>
            <person name="Traeger S."/>
            <person name="Wang M."/>
            <person name="Zifcakova L."/>
            <person name="Wipf D."/>
            <person name="Zambonelli A."/>
            <person name="Paolocci F."/>
            <person name="Nowrousian M."/>
            <person name="Ottonello S."/>
            <person name="Baldrian P."/>
            <person name="Spatafora J.W."/>
            <person name="Henrissat B."/>
            <person name="Nagy L.G."/>
            <person name="Aury J.M."/>
            <person name="Wincker P."/>
            <person name="Grigoriev I.V."/>
            <person name="Bonfante P."/>
            <person name="Martin F.M."/>
        </authorList>
    </citation>
    <scope>NUCLEOTIDE SEQUENCE [LARGE SCALE GENOMIC DNA]</scope>
    <source>
        <strain evidence="2 3">RN42</strain>
    </source>
</reference>
<dbReference type="Gene3D" id="3.40.50.1580">
    <property type="entry name" value="Nucleoside phosphorylase domain"/>
    <property type="match status" value="2"/>
</dbReference>
<dbReference type="PANTHER" id="PTHR46082">
    <property type="entry name" value="ATP/GTP-BINDING PROTEIN-RELATED"/>
    <property type="match status" value="1"/>
</dbReference>
<feature type="compositionally biased region" description="Low complexity" evidence="1">
    <location>
        <begin position="356"/>
        <end position="384"/>
    </location>
</feature>